<accession>A0A1K1PE46</accession>
<evidence type="ECO:0000256" key="1">
    <source>
        <dbReference type="SAM" id="Phobius"/>
    </source>
</evidence>
<dbReference type="EMBL" id="FPIZ01000005">
    <property type="protein sequence ID" value="SFW45753.1"/>
    <property type="molecule type" value="Genomic_DNA"/>
</dbReference>
<evidence type="ECO:0000313" key="3">
    <source>
        <dbReference type="Proteomes" id="UP000183788"/>
    </source>
</evidence>
<dbReference type="AlphaFoldDB" id="A0A1K1PE46"/>
<protein>
    <submittedName>
        <fullName evidence="2">Uncharacterized protein</fullName>
    </submittedName>
</protein>
<evidence type="ECO:0000313" key="2">
    <source>
        <dbReference type="EMBL" id="SFW45753.1"/>
    </source>
</evidence>
<dbReference type="Proteomes" id="UP000183788">
    <property type="component" value="Unassembled WGS sequence"/>
</dbReference>
<reference evidence="2 3" key="1">
    <citation type="submission" date="2016-11" db="EMBL/GenBank/DDBJ databases">
        <authorList>
            <person name="Jaros S."/>
            <person name="Januszkiewicz K."/>
            <person name="Wedrychowicz H."/>
        </authorList>
    </citation>
    <scope>NUCLEOTIDE SEQUENCE [LARGE SCALE GENOMIC DNA]</scope>
    <source>
        <strain evidence="2 3">DSM 784</strain>
    </source>
</reference>
<dbReference type="STRING" id="1004.SAMN05661012_01863"/>
<name>A0A1K1PE46_9BACT</name>
<feature type="transmembrane region" description="Helical" evidence="1">
    <location>
        <begin position="51"/>
        <end position="70"/>
    </location>
</feature>
<keyword evidence="1" id="KW-0812">Transmembrane</keyword>
<sequence>MLMEQERSGKRNMSIDYRSLGELIRGLFFMLFGLFAIFAERLGMGQFRVSQTVLYIFGGVLIAYGIFRVYRGVKNSFFNRN</sequence>
<organism evidence="2 3">
    <name type="scientific">Chitinophaga sancti</name>
    <dbReference type="NCBI Taxonomy" id="1004"/>
    <lineage>
        <taxon>Bacteria</taxon>
        <taxon>Pseudomonadati</taxon>
        <taxon>Bacteroidota</taxon>
        <taxon>Chitinophagia</taxon>
        <taxon>Chitinophagales</taxon>
        <taxon>Chitinophagaceae</taxon>
        <taxon>Chitinophaga</taxon>
    </lineage>
</organism>
<keyword evidence="1" id="KW-1133">Transmembrane helix</keyword>
<keyword evidence="1" id="KW-0472">Membrane</keyword>
<feature type="transmembrane region" description="Helical" evidence="1">
    <location>
        <begin position="20"/>
        <end position="39"/>
    </location>
</feature>
<gene>
    <name evidence="2" type="ORF">SAMN05661012_01863</name>
</gene>
<proteinExistence type="predicted"/>